<organism evidence="2 3">
    <name type="scientific">Kocuria atrinae</name>
    <dbReference type="NCBI Taxonomy" id="592377"/>
    <lineage>
        <taxon>Bacteria</taxon>
        <taxon>Bacillati</taxon>
        <taxon>Actinomycetota</taxon>
        <taxon>Actinomycetes</taxon>
        <taxon>Micrococcales</taxon>
        <taxon>Micrococcaceae</taxon>
        <taxon>Kocuria</taxon>
    </lineage>
</organism>
<dbReference type="Pfam" id="PF18862">
    <property type="entry name" value="ApeA_NTD1"/>
    <property type="match status" value="1"/>
</dbReference>
<sequence>MTAKDNAFEVGQSRIGLMIDGLKETPRVAVKLERHEDGIELTVPFLDGPDDPYSYWFSSGIMFGDDPNRTKRRYEPPASLSYYDAAGKVGLVGSRMSGARRVMGGMGIGEGRLRFDYTVLGAMSGPAFERINGLRSEIEGLGTWVGLRSLRAERTVEDGRVKAVDFKLESPPNIRVSRRMNAEFRANWRYGQGVAPDETTISERLQIQTEVKRPVDWDSHLKIHFSIRNLLRVVAWRPLKFASHEAMSAVDGIRTMDGKKHGDVWLDGLTRRTDLLEGAPTKLRLNDFLFGFSDVGARGVGRWLRLVERFERGLSPLIGLLDLEGASIEAYIAQVGIGFEMLGHDLLEEAGASKTQIAKKSYADLVTVVADSVSAVLPFPGKDFSERLRRTYVGTKHANRVRPDLDDALVAYLQAIQVVRAWVGVRLGVQEERLRQALANDSRSRRITELLD</sequence>
<feature type="domain" description="ApeA N-terminal" evidence="1">
    <location>
        <begin position="52"/>
        <end position="296"/>
    </location>
</feature>
<evidence type="ECO:0000313" key="3">
    <source>
        <dbReference type="Proteomes" id="UP001500166"/>
    </source>
</evidence>
<dbReference type="InterPro" id="IPR041223">
    <property type="entry name" value="ApeA_NTD"/>
</dbReference>
<evidence type="ECO:0000313" key="2">
    <source>
        <dbReference type="EMBL" id="GAA2107909.1"/>
    </source>
</evidence>
<reference evidence="2 3" key="1">
    <citation type="journal article" date="2019" name="Int. J. Syst. Evol. Microbiol.">
        <title>The Global Catalogue of Microorganisms (GCM) 10K type strain sequencing project: providing services to taxonomists for standard genome sequencing and annotation.</title>
        <authorList>
            <consortium name="The Broad Institute Genomics Platform"/>
            <consortium name="The Broad Institute Genome Sequencing Center for Infectious Disease"/>
            <person name="Wu L."/>
            <person name="Ma J."/>
        </authorList>
    </citation>
    <scope>NUCLEOTIDE SEQUENCE [LARGE SCALE GENOMIC DNA]</scope>
    <source>
        <strain evidence="2 3">JCM 15914</strain>
    </source>
</reference>
<protein>
    <recommendedName>
        <fullName evidence="1">ApeA N-terminal domain-containing protein</fullName>
    </recommendedName>
</protein>
<gene>
    <name evidence="2" type="ORF">GCM10009824_00770</name>
</gene>
<proteinExistence type="predicted"/>
<evidence type="ECO:0000259" key="1">
    <source>
        <dbReference type="Pfam" id="PF18862"/>
    </source>
</evidence>
<dbReference type="EMBL" id="BAAAQA010000001">
    <property type="protein sequence ID" value="GAA2107909.1"/>
    <property type="molecule type" value="Genomic_DNA"/>
</dbReference>
<dbReference type="RefSeq" id="WP_344223100.1">
    <property type="nucleotide sequence ID" value="NZ_BAAAQA010000001.1"/>
</dbReference>
<comment type="caution">
    <text evidence="2">The sequence shown here is derived from an EMBL/GenBank/DDBJ whole genome shotgun (WGS) entry which is preliminary data.</text>
</comment>
<dbReference type="Proteomes" id="UP001500166">
    <property type="component" value="Unassembled WGS sequence"/>
</dbReference>
<accession>A0ABN2XBS5</accession>
<name>A0ABN2XBS5_9MICC</name>
<keyword evidence="3" id="KW-1185">Reference proteome</keyword>